<comment type="similarity">
    <text evidence="13">Belongs to the MICU1 family. MICU1 subfamily.</text>
</comment>
<evidence type="ECO:0000256" key="9">
    <source>
        <dbReference type="ARBA" id="ARBA00022946"/>
    </source>
</evidence>
<feature type="chain" id="PRO_5043878929" description="EF-hand domain-containing protein" evidence="15">
    <location>
        <begin position="17"/>
        <end position="869"/>
    </location>
</feature>
<evidence type="ECO:0000256" key="8">
    <source>
        <dbReference type="ARBA" id="ARBA00022837"/>
    </source>
</evidence>
<sequence>MTLIRRMLAFSSGVAAGVSTAPYLCVPDRTPVAPRSCLQTWDTRCSASGCHGGSSSGNPAEKNGIDAASGPARVACVTESLLALYGGVCDLLNMATRALVEATANAAATGVHRATSATTAEHTHNSPVCSNDTAAQCADCHLRGATEEERHLVKPATNTEVPSSASTQSNINKRAETFRAAPHKLKDRFLHYAMRDPATGELVLSLEGFVRCMLLLPDDGGADVLWRHAGSGATSKSGAAMQQNPSRAFSGTAGTTVDSLFEKAISGRGQSRRRYSWLLQLPPPVLQRFIQLFHWIDLDGSNLIGYAEFVVLFTFLSTPQQTLERAFRVFDLGDNGRLNEWEFCHLLNTIMVDPAVQVRYAAAVSGAGNVGEDDAAASPSSACTSATPHATTTTTTTATTPYSTPRPSFTPEAAKLAAVAAVASVASASRPCTAGHTGALRRNAQERHRHKDSLTYELSSELMRPFLFGPLPLHIGAPPGSTHYDRKAALTAGAVASSTSAVSALPVISDSAWWRQWGQTLHCLLSKVWTPYSSCAPASCGAEYSTLPLASVTASASTAAAAAPSRLSHLQMVAQEDSLLHAVSYPTFLYRVNYLRWELRAIEFSLCDPANTGAISLDDCRRLLCGDGRGTAAKVHPTLRQQQQSGKTAVAWPSYQKILDVVRESDKILVALQLTLDAMPPVPEEMLRGGAIPDEVLGAATQAIPRIVRLSALRQASTAAEEGVAVDAAPLPATAEATTSQNEGSDGADRMPFIPADGVATSAGEGKHLGEKHAASCQAQAPLVRPTALTWNQFNRVLVSLSVVAQLSEAERSLFRELLDEDDSDSLSPAEFARVCALKETFFAQQLPRFDEPKRNAVQQFFYCMQQLE</sequence>
<dbReference type="Gene3D" id="1.10.238.10">
    <property type="entry name" value="EF-hand"/>
    <property type="match status" value="1"/>
</dbReference>
<organism evidence="17 18">
    <name type="scientific">Leishmania lindenbergi</name>
    <dbReference type="NCBI Taxonomy" id="651832"/>
    <lineage>
        <taxon>Eukaryota</taxon>
        <taxon>Discoba</taxon>
        <taxon>Euglenozoa</taxon>
        <taxon>Kinetoplastea</taxon>
        <taxon>Metakinetoplastina</taxon>
        <taxon>Trypanosomatida</taxon>
        <taxon>Trypanosomatidae</taxon>
        <taxon>Leishmaniinae</taxon>
        <taxon>Leishmania</taxon>
    </lineage>
</organism>
<dbReference type="GO" id="GO:1990246">
    <property type="term" value="C:uniplex complex"/>
    <property type="evidence" value="ECO:0007669"/>
    <property type="project" value="TreeGrafter"/>
</dbReference>
<dbReference type="EMBL" id="JBAMZK010000001">
    <property type="protein sequence ID" value="KAL0515067.1"/>
    <property type="molecule type" value="Genomic_DNA"/>
</dbReference>
<protein>
    <recommendedName>
        <fullName evidence="16">EF-hand domain-containing protein</fullName>
    </recommendedName>
</protein>
<keyword evidence="15" id="KW-0732">Signal</keyword>
<keyword evidence="4" id="KW-0109">Calcium transport</keyword>
<evidence type="ECO:0000256" key="13">
    <source>
        <dbReference type="ARBA" id="ARBA00038333"/>
    </source>
</evidence>
<keyword evidence="7" id="KW-0999">Mitochondrion inner membrane</keyword>
<dbReference type="Proteomes" id="UP001500131">
    <property type="component" value="Unassembled WGS sequence"/>
</dbReference>
<dbReference type="GO" id="GO:0036444">
    <property type="term" value="P:calcium import into the mitochondrion"/>
    <property type="evidence" value="ECO:0007669"/>
    <property type="project" value="TreeGrafter"/>
</dbReference>
<evidence type="ECO:0000256" key="2">
    <source>
        <dbReference type="ARBA" id="ARBA00004569"/>
    </source>
</evidence>
<evidence type="ECO:0000256" key="14">
    <source>
        <dbReference type="SAM" id="MobiDB-lite"/>
    </source>
</evidence>
<dbReference type="PROSITE" id="PS50222">
    <property type="entry name" value="EF_HAND_2"/>
    <property type="match status" value="1"/>
</dbReference>
<keyword evidence="3" id="KW-0813">Transport</keyword>
<evidence type="ECO:0000256" key="5">
    <source>
        <dbReference type="ARBA" id="ARBA00022723"/>
    </source>
</evidence>
<dbReference type="GO" id="GO:0005509">
    <property type="term" value="F:calcium ion binding"/>
    <property type="evidence" value="ECO:0007669"/>
    <property type="project" value="InterPro"/>
</dbReference>
<feature type="compositionally biased region" description="Low complexity" evidence="14">
    <location>
        <begin position="376"/>
        <end position="409"/>
    </location>
</feature>
<dbReference type="SUPFAM" id="SSF47473">
    <property type="entry name" value="EF-hand"/>
    <property type="match status" value="1"/>
</dbReference>
<dbReference type="PANTHER" id="PTHR12294">
    <property type="entry name" value="EF HAND DOMAIN FAMILY A1,A2-RELATED"/>
    <property type="match status" value="1"/>
</dbReference>
<evidence type="ECO:0000256" key="10">
    <source>
        <dbReference type="ARBA" id="ARBA00023065"/>
    </source>
</evidence>
<keyword evidence="11" id="KW-0496">Mitochondrion</keyword>
<evidence type="ECO:0000256" key="12">
    <source>
        <dbReference type="ARBA" id="ARBA00023136"/>
    </source>
</evidence>
<keyword evidence="9" id="KW-0809">Transit peptide</keyword>
<accession>A0AAW3AYZ1</accession>
<keyword evidence="5" id="KW-0479">Metal-binding</keyword>
<keyword evidence="8" id="KW-0106">Calcium</keyword>
<gene>
    <name evidence="17" type="ORF">Q4I31_000208</name>
</gene>
<feature type="region of interest" description="Disordered" evidence="14">
    <location>
        <begin position="374"/>
        <end position="409"/>
    </location>
</feature>
<evidence type="ECO:0000313" key="17">
    <source>
        <dbReference type="EMBL" id="KAL0515067.1"/>
    </source>
</evidence>
<reference evidence="17 18" key="1">
    <citation type="submission" date="2024-02" db="EMBL/GenBank/DDBJ databases">
        <title>FIRST GENOME SEQUENCES OF Leishmania (Viannia) shawi, Leishmania (Viannia) lindenbergi AND Leishmania (Viannia) utingensis.</title>
        <authorList>
            <person name="Resadore F."/>
            <person name="Custodio M.G.F."/>
            <person name="Boite M.C."/>
            <person name="Cupolillo E."/>
            <person name="Ferreira G.E.M."/>
        </authorList>
    </citation>
    <scope>NUCLEOTIDE SEQUENCE [LARGE SCALE GENOMIC DNA]</scope>
    <source>
        <strain evidence="17 18">MHOM/BR/1966/M15733</strain>
    </source>
</reference>
<dbReference type="InterPro" id="IPR039800">
    <property type="entry name" value="MICU1/2/3"/>
</dbReference>
<dbReference type="PANTHER" id="PTHR12294:SF1">
    <property type="entry name" value="CALCIUM UPTAKE PROTEIN 1, MITOCHONDRIAL"/>
    <property type="match status" value="1"/>
</dbReference>
<dbReference type="InterPro" id="IPR002048">
    <property type="entry name" value="EF_hand_dom"/>
</dbReference>
<evidence type="ECO:0000256" key="3">
    <source>
        <dbReference type="ARBA" id="ARBA00022448"/>
    </source>
</evidence>
<keyword evidence="18" id="KW-1185">Reference proteome</keyword>
<dbReference type="GO" id="GO:0005758">
    <property type="term" value="C:mitochondrial intermembrane space"/>
    <property type="evidence" value="ECO:0007669"/>
    <property type="project" value="UniProtKB-SubCell"/>
</dbReference>
<dbReference type="GO" id="GO:0051560">
    <property type="term" value="P:mitochondrial calcium ion homeostasis"/>
    <property type="evidence" value="ECO:0007669"/>
    <property type="project" value="TreeGrafter"/>
</dbReference>
<dbReference type="AlphaFoldDB" id="A0AAW3AYZ1"/>
<evidence type="ECO:0000256" key="4">
    <source>
        <dbReference type="ARBA" id="ARBA00022568"/>
    </source>
</evidence>
<comment type="caution">
    <text evidence="17">The sequence shown here is derived from an EMBL/GenBank/DDBJ whole genome shotgun (WGS) entry which is preliminary data.</text>
</comment>
<proteinExistence type="inferred from homology"/>
<keyword evidence="10" id="KW-0406">Ion transport</keyword>
<comment type="subcellular location">
    <subcellularLocation>
        <location evidence="1">Mitochondrion inner membrane</location>
    </subcellularLocation>
    <subcellularLocation>
        <location evidence="2">Mitochondrion intermembrane space</location>
    </subcellularLocation>
</comment>
<dbReference type="InterPro" id="IPR018247">
    <property type="entry name" value="EF_Hand_1_Ca_BS"/>
</dbReference>
<evidence type="ECO:0000256" key="7">
    <source>
        <dbReference type="ARBA" id="ARBA00022792"/>
    </source>
</evidence>
<name>A0AAW3AYZ1_9TRYP</name>
<evidence type="ECO:0000256" key="11">
    <source>
        <dbReference type="ARBA" id="ARBA00023128"/>
    </source>
</evidence>
<feature type="signal peptide" evidence="15">
    <location>
        <begin position="1"/>
        <end position="16"/>
    </location>
</feature>
<dbReference type="PROSITE" id="PS00018">
    <property type="entry name" value="EF_HAND_1"/>
    <property type="match status" value="1"/>
</dbReference>
<dbReference type="InterPro" id="IPR011992">
    <property type="entry name" value="EF-hand-dom_pair"/>
</dbReference>
<feature type="domain" description="EF-hand" evidence="16">
    <location>
        <begin position="318"/>
        <end position="353"/>
    </location>
</feature>
<evidence type="ECO:0000256" key="6">
    <source>
        <dbReference type="ARBA" id="ARBA00022737"/>
    </source>
</evidence>
<keyword evidence="12" id="KW-0472">Membrane</keyword>
<evidence type="ECO:0000256" key="15">
    <source>
        <dbReference type="SAM" id="SignalP"/>
    </source>
</evidence>
<keyword evidence="6" id="KW-0677">Repeat</keyword>
<evidence type="ECO:0000256" key="1">
    <source>
        <dbReference type="ARBA" id="ARBA00004273"/>
    </source>
</evidence>
<evidence type="ECO:0000313" key="18">
    <source>
        <dbReference type="Proteomes" id="UP001500131"/>
    </source>
</evidence>
<evidence type="ECO:0000259" key="16">
    <source>
        <dbReference type="PROSITE" id="PS50222"/>
    </source>
</evidence>